<accession>A0A6A5G5Y5</accession>
<dbReference type="RefSeq" id="XP_053580583.1">
    <property type="nucleotide sequence ID" value="XM_053731670.1"/>
</dbReference>
<feature type="domain" description="F-box" evidence="1">
    <location>
        <begin position="3"/>
        <end position="41"/>
    </location>
</feature>
<dbReference type="KEGG" id="crq:GCK72_016760"/>
<dbReference type="PANTHER" id="PTHR21503">
    <property type="entry name" value="F-BOX-CONTAINING HYPOTHETICAL PROTEIN C.ELEGANS"/>
    <property type="match status" value="1"/>
</dbReference>
<dbReference type="CTD" id="78776391"/>
<dbReference type="AlphaFoldDB" id="A0A6A5G5Y5"/>
<evidence type="ECO:0000259" key="1">
    <source>
        <dbReference type="PROSITE" id="PS50181"/>
    </source>
</evidence>
<reference evidence="2 3" key="1">
    <citation type="submission" date="2019-12" db="EMBL/GenBank/DDBJ databases">
        <title>Chromosome-level assembly of the Caenorhabditis remanei genome.</title>
        <authorList>
            <person name="Teterina A.A."/>
            <person name="Willis J.H."/>
            <person name="Phillips P.C."/>
        </authorList>
    </citation>
    <scope>NUCLEOTIDE SEQUENCE [LARGE SCALE GENOMIC DNA]</scope>
    <source>
        <strain evidence="2 3">PX506</strain>
        <tissue evidence="2">Whole organism</tissue>
    </source>
</reference>
<evidence type="ECO:0000313" key="3">
    <source>
        <dbReference type="Proteomes" id="UP000483820"/>
    </source>
</evidence>
<evidence type="ECO:0000313" key="2">
    <source>
        <dbReference type="EMBL" id="KAF1750213.1"/>
    </source>
</evidence>
<proteinExistence type="predicted"/>
<dbReference type="InterPro" id="IPR012885">
    <property type="entry name" value="F-box_Sdz-33"/>
</dbReference>
<dbReference type="Pfam" id="PF00646">
    <property type="entry name" value="F-box"/>
    <property type="match status" value="1"/>
</dbReference>
<comment type="caution">
    <text evidence="2">The sequence shown here is derived from an EMBL/GenBank/DDBJ whole genome shotgun (WGS) entry which is preliminary data.</text>
</comment>
<dbReference type="Proteomes" id="UP000483820">
    <property type="component" value="Chromosome V"/>
</dbReference>
<sequence>MKGFPLLCLPNVALQEVLSTMNPLELVFLSKASLKAKRVAKFFSKQKPISQYSIILDFENPSLQIDGTTTKCLYDISNLKYMEGYLNNDDEYYVKYSKNRITALMEFARYVIEVFGWPVRQVQLNFGKFRNKNNSITDFLKIHVKSTDFCILDGDIIADRYASYFFKNVQVTVGIVLLSKMSANFRLILPQHIHYLDIQESDYITYDQINNFNFDVLKLCKTKITNQELNLFFKNWMASKSHINLRSFLISIENLEAFDTIADLPDVIKGDPKTVRILHREQVVGGCDIKRNDGTVATLYTKSGEDGNVDLILIVH</sequence>
<dbReference type="Pfam" id="PF07735">
    <property type="entry name" value="FBA_2"/>
    <property type="match status" value="1"/>
</dbReference>
<protein>
    <recommendedName>
        <fullName evidence="1">F-box domain-containing protein</fullName>
    </recommendedName>
</protein>
<dbReference type="GeneID" id="78776391"/>
<gene>
    <name evidence="2" type="ORF">GCK72_016760</name>
</gene>
<dbReference type="PROSITE" id="PS50181">
    <property type="entry name" value="FBOX"/>
    <property type="match status" value="1"/>
</dbReference>
<organism evidence="2 3">
    <name type="scientific">Caenorhabditis remanei</name>
    <name type="common">Caenorhabditis vulgaris</name>
    <dbReference type="NCBI Taxonomy" id="31234"/>
    <lineage>
        <taxon>Eukaryota</taxon>
        <taxon>Metazoa</taxon>
        <taxon>Ecdysozoa</taxon>
        <taxon>Nematoda</taxon>
        <taxon>Chromadorea</taxon>
        <taxon>Rhabditida</taxon>
        <taxon>Rhabditina</taxon>
        <taxon>Rhabditomorpha</taxon>
        <taxon>Rhabditoidea</taxon>
        <taxon>Rhabditidae</taxon>
        <taxon>Peloderinae</taxon>
        <taxon>Caenorhabditis</taxon>
    </lineage>
</organism>
<dbReference type="InterPro" id="IPR001810">
    <property type="entry name" value="F-box_dom"/>
</dbReference>
<dbReference type="EMBL" id="WUAV01000005">
    <property type="protein sequence ID" value="KAF1750213.1"/>
    <property type="molecule type" value="Genomic_DNA"/>
</dbReference>
<name>A0A6A5G5Y5_CAERE</name>